<dbReference type="GO" id="GO:0005975">
    <property type="term" value="P:carbohydrate metabolic process"/>
    <property type="evidence" value="ECO:0007669"/>
    <property type="project" value="InterPro"/>
</dbReference>
<sequence>MKKLFCITIDTEPDCDIHWKRSDPLTFESVLSGIPNILRPLWDKYNIKPVYFVSPEVVQNDDCCRVLRQEIQFGAEIGTHLHGEYIEPRKKYESSAGTPSDEFPCFAYSREIELIKIKNLTELIAEKLGIRPVSYRAARYGADLDTLKSLEELDYKVDSSVTPEIDWS</sequence>
<comment type="caution">
    <text evidence="1">The sequence shown here is derived from an EMBL/GenBank/DDBJ whole genome shotgun (WGS) entry which is preliminary data.</text>
</comment>
<organism evidence="1">
    <name type="scientific">marine sediment metagenome</name>
    <dbReference type="NCBI Taxonomy" id="412755"/>
    <lineage>
        <taxon>unclassified sequences</taxon>
        <taxon>metagenomes</taxon>
        <taxon>ecological metagenomes</taxon>
    </lineage>
</organism>
<accession>X0WV31</accession>
<proteinExistence type="predicted"/>
<name>X0WV31_9ZZZZ</name>
<reference evidence="1" key="1">
    <citation type="journal article" date="2014" name="Front. Microbiol.">
        <title>High frequency of phylogenetically diverse reductive dehalogenase-homologous genes in deep subseafloor sedimentary metagenomes.</title>
        <authorList>
            <person name="Kawai M."/>
            <person name="Futagami T."/>
            <person name="Toyoda A."/>
            <person name="Takaki Y."/>
            <person name="Nishi S."/>
            <person name="Hori S."/>
            <person name="Arai W."/>
            <person name="Tsubouchi T."/>
            <person name="Morono Y."/>
            <person name="Uchiyama I."/>
            <person name="Ito T."/>
            <person name="Fujiyama A."/>
            <person name="Inagaki F."/>
            <person name="Takami H."/>
        </authorList>
    </citation>
    <scope>NUCLEOTIDE SEQUENCE</scope>
    <source>
        <strain evidence="1">Expedition CK06-06</strain>
    </source>
</reference>
<evidence type="ECO:0000313" key="1">
    <source>
        <dbReference type="EMBL" id="GAG34500.1"/>
    </source>
</evidence>
<dbReference type="Gene3D" id="3.20.20.370">
    <property type="entry name" value="Glycoside hydrolase/deacetylase"/>
    <property type="match status" value="1"/>
</dbReference>
<dbReference type="EMBL" id="BARS01046928">
    <property type="protein sequence ID" value="GAG34500.1"/>
    <property type="molecule type" value="Genomic_DNA"/>
</dbReference>
<feature type="non-terminal residue" evidence="1">
    <location>
        <position position="168"/>
    </location>
</feature>
<protein>
    <recommendedName>
        <fullName evidence="2">NodB homology domain-containing protein</fullName>
    </recommendedName>
</protein>
<dbReference type="SUPFAM" id="SSF88713">
    <property type="entry name" value="Glycoside hydrolase/deacetylase"/>
    <property type="match status" value="1"/>
</dbReference>
<gene>
    <name evidence="1" type="ORF">S01H1_70560</name>
</gene>
<evidence type="ECO:0008006" key="2">
    <source>
        <dbReference type="Google" id="ProtNLM"/>
    </source>
</evidence>
<dbReference type="InterPro" id="IPR011330">
    <property type="entry name" value="Glyco_hydro/deAcase_b/a-brl"/>
</dbReference>
<dbReference type="AlphaFoldDB" id="X0WV31"/>